<protein>
    <submittedName>
        <fullName evidence="1">Uncharacterized protein</fullName>
    </submittedName>
</protein>
<dbReference type="KEGG" id="dai:Desaci_2580"/>
<name>I4D6U3_DESAJ</name>
<dbReference type="STRING" id="646529.Desaci_2580"/>
<proteinExistence type="predicted"/>
<dbReference type="AlphaFoldDB" id="I4D6U3"/>
<dbReference type="eggNOG" id="ENOG5033C9A">
    <property type="taxonomic scope" value="Bacteria"/>
</dbReference>
<dbReference type="HOGENOM" id="CLU_137736_0_0_9"/>
<keyword evidence="2" id="KW-1185">Reference proteome</keyword>
<reference evidence="1 2" key="1">
    <citation type="journal article" date="2012" name="J. Bacteriol.">
        <title>Complete genome sequences of Desulfosporosinus orientis DSM765T, Desulfosporosinus youngiae DSM17734T, Desulfosporosinus meridiei DSM13257T, and Desulfosporosinus acidiphilus DSM22704T.</title>
        <authorList>
            <person name="Pester M."/>
            <person name="Brambilla E."/>
            <person name="Alazard D."/>
            <person name="Rattei T."/>
            <person name="Weinmaier T."/>
            <person name="Han J."/>
            <person name="Lucas S."/>
            <person name="Lapidus A."/>
            <person name="Cheng J.F."/>
            <person name="Goodwin L."/>
            <person name="Pitluck S."/>
            <person name="Peters L."/>
            <person name="Ovchinnikova G."/>
            <person name="Teshima H."/>
            <person name="Detter J.C."/>
            <person name="Han C.S."/>
            <person name="Tapia R."/>
            <person name="Land M.L."/>
            <person name="Hauser L."/>
            <person name="Kyrpides N.C."/>
            <person name="Ivanova N.N."/>
            <person name="Pagani I."/>
            <person name="Huntmann M."/>
            <person name="Wei C.L."/>
            <person name="Davenport K.W."/>
            <person name="Daligault H."/>
            <person name="Chain P.S."/>
            <person name="Chen A."/>
            <person name="Mavromatis K."/>
            <person name="Markowitz V."/>
            <person name="Szeto E."/>
            <person name="Mikhailova N."/>
            <person name="Pati A."/>
            <person name="Wagner M."/>
            <person name="Woyke T."/>
            <person name="Ollivier B."/>
            <person name="Klenk H.P."/>
            <person name="Spring S."/>
            <person name="Loy A."/>
        </authorList>
    </citation>
    <scope>NUCLEOTIDE SEQUENCE [LARGE SCALE GENOMIC DNA]</scope>
    <source>
        <strain evidence="2">DSM 22704 / JCM 16185 / SJ4</strain>
    </source>
</reference>
<dbReference type="EMBL" id="CP003639">
    <property type="protein sequence ID" value="AFM41517.1"/>
    <property type="molecule type" value="Genomic_DNA"/>
</dbReference>
<evidence type="ECO:0000313" key="1">
    <source>
        <dbReference type="EMBL" id="AFM41517.1"/>
    </source>
</evidence>
<accession>I4D6U3</accession>
<dbReference type="Proteomes" id="UP000002892">
    <property type="component" value="Chromosome"/>
</dbReference>
<gene>
    <name evidence="1" type="ordered locus">Desaci_2580</name>
</gene>
<dbReference type="RefSeq" id="WP_014827515.1">
    <property type="nucleotide sequence ID" value="NC_018068.1"/>
</dbReference>
<dbReference type="OrthoDB" id="1797524at2"/>
<evidence type="ECO:0000313" key="2">
    <source>
        <dbReference type="Proteomes" id="UP000002892"/>
    </source>
</evidence>
<organism evidence="1 2">
    <name type="scientific">Desulfosporosinus acidiphilus (strain DSM 22704 / JCM 16185 / SJ4)</name>
    <dbReference type="NCBI Taxonomy" id="646529"/>
    <lineage>
        <taxon>Bacteria</taxon>
        <taxon>Bacillati</taxon>
        <taxon>Bacillota</taxon>
        <taxon>Clostridia</taxon>
        <taxon>Eubacteriales</taxon>
        <taxon>Desulfitobacteriaceae</taxon>
        <taxon>Desulfosporosinus</taxon>
    </lineage>
</organism>
<sequence length="157" mass="18306">MSRFMFIAADVELPEIDLSGVLRLTVKDLKSMSPRPKSFWDLDKLSDDSKALVIPKDADTTGLQISKCSNPPHETGEYIKKKYIYWLGGRFNSKWKKQFQEYLQDNFGEGTYFELWSLWFGNDKMDEILQEECNFVDIANFDFDKLLNTDCCITVIM</sequence>